<accession>W2S882</accession>
<protein>
    <recommendedName>
        <fullName evidence="6 20">Postreplication repair E3 ubiquitin-protein ligase RAD18</fullName>
        <ecNumber evidence="5 20">2.3.2.27</ecNumber>
    </recommendedName>
    <alternativeName>
        <fullName evidence="20">RING-type E3 ubiquitin transferase RAD18</fullName>
    </alternativeName>
</protein>
<dbReference type="GO" id="GO:0003697">
    <property type="term" value="F:single-stranded DNA binding"/>
    <property type="evidence" value="ECO:0007669"/>
    <property type="project" value="UniProtKB-UniRule"/>
</dbReference>
<reference evidence="25 26" key="1">
    <citation type="submission" date="2013-03" db="EMBL/GenBank/DDBJ databases">
        <title>The Genome Sequence of Phialophora europaea CBS 101466.</title>
        <authorList>
            <consortium name="The Broad Institute Genomics Platform"/>
            <person name="Cuomo C."/>
            <person name="de Hoog S."/>
            <person name="Gorbushina A."/>
            <person name="Walker B."/>
            <person name="Young S.K."/>
            <person name="Zeng Q."/>
            <person name="Gargeya S."/>
            <person name="Fitzgerald M."/>
            <person name="Haas B."/>
            <person name="Abouelleil A."/>
            <person name="Allen A.W."/>
            <person name="Alvarado L."/>
            <person name="Arachchi H.M."/>
            <person name="Berlin A.M."/>
            <person name="Chapman S.B."/>
            <person name="Gainer-Dewar J."/>
            <person name="Goldberg J."/>
            <person name="Griggs A."/>
            <person name="Gujja S."/>
            <person name="Hansen M."/>
            <person name="Howarth C."/>
            <person name="Imamovic A."/>
            <person name="Ireland A."/>
            <person name="Larimer J."/>
            <person name="McCowan C."/>
            <person name="Murphy C."/>
            <person name="Pearson M."/>
            <person name="Poon T.W."/>
            <person name="Priest M."/>
            <person name="Roberts A."/>
            <person name="Saif S."/>
            <person name="Shea T."/>
            <person name="Sisk P."/>
            <person name="Sykes S."/>
            <person name="Wortman J."/>
            <person name="Nusbaum C."/>
            <person name="Birren B."/>
        </authorList>
    </citation>
    <scope>NUCLEOTIDE SEQUENCE [LARGE SCALE GENOMIC DNA]</scope>
    <source>
        <strain evidence="25 26">CBS 101466</strain>
    </source>
</reference>
<keyword evidence="26" id="KW-1185">Reference proteome</keyword>
<comment type="subunit">
    <text evidence="17 20">Interacts with E2 UBC2, forming a complex with ubiquitin ligase activity.</text>
</comment>
<dbReference type="PROSITE" id="PS50089">
    <property type="entry name" value="ZF_RING_2"/>
    <property type="match status" value="1"/>
</dbReference>
<dbReference type="GeneID" id="19977059"/>
<dbReference type="GO" id="GO:0006301">
    <property type="term" value="P:DNA damage tolerance"/>
    <property type="evidence" value="ECO:0007669"/>
    <property type="project" value="InterPro"/>
</dbReference>
<keyword evidence="9 19" id="KW-0227">DNA damage</keyword>
<dbReference type="SMART" id="SM00734">
    <property type="entry name" value="ZnF_Rad18"/>
    <property type="match status" value="1"/>
</dbReference>
<dbReference type="SUPFAM" id="SSF57850">
    <property type="entry name" value="RING/U-box"/>
    <property type="match status" value="1"/>
</dbReference>
<evidence type="ECO:0000259" key="24">
    <source>
        <dbReference type="PROSITE" id="PS51908"/>
    </source>
</evidence>
<keyword evidence="12 20" id="KW-0862">Zinc</keyword>
<evidence type="ECO:0000256" key="10">
    <source>
        <dbReference type="ARBA" id="ARBA00022771"/>
    </source>
</evidence>
<feature type="domain" description="UBZ4-type" evidence="24">
    <location>
        <begin position="194"/>
        <end position="221"/>
    </location>
</feature>
<evidence type="ECO:0000256" key="3">
    <source>
        <dbReference type="ARBA" id="ARBA00004906"/>
    </source>
</evidence>
<keyword evidence="15 20" id="KW-0539">Nucleus</keyword>
<dbReference type="FunFam" id="3.30.40.10:FF:000172">
    <property type="entry name" value="E3 ubiquitin-protein ligase RAD18"/>
    <property type="match status" value="1"/>
</dbReference>
<feature type="compositionally biased region" description="Low complexity" evidence="21">
    <location>
        <begin position="139"/>
        <end position="156"/>
    </location>
</feature>
<feature type="compositionally biased region" description="Low complexity" evidence="21">
    <location>
        <begin position="230"/>
        <end position="240"/>
    </location>
</feature>
<feature type="region of interest" description="Disordered" evidence="21">
    <location>
        <begin position="105"/>
        <end position="186"/>
    </location>
</feature>
<evidence type="ECO:0000256" key="1">
    <source>
        <dbReference type="ARBA" id="ARBA00000900"/>
    </source>
</evidence>
<comment type="subcellular location">
    <subcellularLocation>
        <location evidence="2 20">Nucleus</location>
    </subcellularLocation>
</comment>
<feature type="region of interest" description="Disordered" evidence="21">
    <location>
        <begin position="418"/>
        <end position="503"/>
    </location>
</feature>
<dbReference type="InParanoid" id="W2S882"/>
<dbReference type="UniPathway" id="UPA00143"/>
<dbReference type="Pfam" id="PF13923">
    <property type="entry name" value="zf-C3HC4_2"/>
    <property type="match status" value="1"/>
</dbReference>
<comment type="catalytic activity">
    <reaction evidence="1 20">
        <text>S-ubiquitinyl-[E2 ubiquitin-conjugating enzyme]-L-cysteine + [acceptor protein]-L-lysine = [E2 ubiquitin-conjugating enzyme]-L-cysteine + N(6)-ubiquitinyl-[acceptor protein]-L-lysine.</text>
        <dbReference type="EC" id="2.3.2.27"/>
    </reaction>
</comment>
<dbReference type="NCBIfam" id="TIGR00599">
    <property type="entry name" value="rad18"/>
    <property type="match status" value="1"/>
</dbReference>
<dbReference type="GO" id="GO:0097505">
    <property type="term" value="C:Rad6-Rad18 complex"/>
    <property type="evidence" value="ECO:0007669"/>
    <property type="project" value="TreeGrafter"/>
</dbReference>
<dbReference type="FunCoup" id="W2S882">
    <property type="interactions" value="298"/>
</dbReference>
<evidence type="ECO:0000256" key="5">
    <source>
        <dbReference type="ARBA" id="ARBA00012483"/>
    </source>
</evidence>
<dbReference type="GO" id="GO:0008270">
    <property type="term" value="F:zinc ion binding"/>
    <property type="evidence" value="ECO:0007669"/>
    <property type="project" value="UniProtKB-KW"/>
</dbReference>
<evidence type="ECO:0000256" key="2">
    <source>
        <dbReference type="ARBA" id="ARBA00004123"/>
    </source>
</evidence>
<name>W2S882_CYPE1</name>
<dbReference type="GO" id="GO:0006281">
    <property type="term" value="P:DNA repair"/>
    <property type="evidence" value="ECO:0007669"/>
    <property type="project" value="UniProtKB-KW"/>
</dbReference>
<dbReference type="PROSITE" id="PS00518">
    <property type="entry name" value="ZF_RING_1"/>
    <property type="match status" value="1"/>
</dbReference>
<evidence type="ECO:0000256" key="7">
    <source>
        <dbReference type="ARBA" id="ARBA00022679"/>
    </source>
</evidence>
<evidence type="ECO:0000256" key="9">
    <source>
        <dbReference type="ARBA" id="ARBA00022763"/>
    </source>
</evidence>
<dbReference type="Proteomes" id="UP000030752">
    <property type="component" value="Unassembled WGS sequence"/>
</dbReference>
<feature type="region of interest" description="Disordered" evidence="21">
    <location>
        <begin position="219"/>
        <end position="243"/>
    </location>
</feature>
<evidence type="ECO:0000313" key="25">
    <source>
        <dbReference type="EMBL" id="ETN44845.1"/>
    </source>
</evidence>
<feature type="domain" description="RING-type" evidence="22">
    <location>
        <begin position="29"/>
        <end position="67"/>
    </location>
</feature>
<comment type="function">
    <text evidence="16 20">E3 RING-finger protein, member of the UBC2/RAD6 epistasis group. Associates to the E2 ubiquitin conjugating enzyme UBC2/RAD6 to form the UBC2-RAD18 ubiquitin ligase complex involved in postreplicative repair (PRR) of damaged DNA.</text>
</comment>
<dbReference type="PANTHER" id="PTHR14134">
    <property type="entry name" value="E3 UBIQUITIN-PROTEIN LIGASE RAD18"/>
    <property type="match status" value="1"/>
</dbReference>
<dbReference type="GO" id="GO:0006513">
    <property type="term" value="P:protein monoubiquitination"/>
    <property type="evidence" value="ECO:0007669"/>
    <property type="project" value="InterPro"/>
</dbReference>
<evidence type="ECO:0000256" key="11">
    <source>
        <dbReference type="ARBA" id="ARBA00022786"/>
    </source>
</evidence>
<evidence type="ECO:0000256" key="20">
    <source>
        <dbReference type="RuleBase" id="RU368093"/>
    </source>
</evidence>
<comment type="pathway">
    <text evidence="3 20">Protein modification; protein ubiquitination.</text>
</comment>
<dbReference type="Gene3D" id="3.30.160.60">
    <property type="entry name" value="Classic Zinc Finger"/>
    <property type="match status" value="1"/>
</dbReference>
<evidence type="ECO:0000256" key="16">
    <source>
        <dbReference type="ARBA" id="ARBA00054102"/>
    </source>
</evidence>
<dbReference type="PANTHER" id="PTHR14134:SF2">
    <property type="entry name" value="E3 UBIQUITIN-PROTEIN LIGASE RAD18"/>
    <property type="match status" value="1"/>
</dbReference>
<evidence type="ECO:0000256" key="8">
    <source>
        <dbReference type="ARBA" id="ARBA00022723"/>
    </source>
</evidence>
<dbReference type="eggNOG" id="KOG0287">
    <property type="taxonomic scope" value="Eukaryota"/>
</dbReference>
<dbReference type="InterPro" id="IPR017907">
    <property type="entry name" value="Znf_RING_CS"/>
</dbReference>
<dbReference type="GO" id="GO:0061630">
    <property type="term" value="F:ubiquitin protein ligase activity"/>
    <property type="evidence" value="ECO:0007669"/>
    <property type="project" value="UniProtKB-UniRule"/>
</dbReference>
<dbReference type="InterPro" id="IPR003034">
    <property type="entry name" value="SAP_dom"/>
</dbReference>
<dbReference type="InterPro" id="IPR004580">
    <property type="entry name" value="Rad18_fungi"/>
</dbReference>
<feature type="compositionally biased region" description="Polar residues" evidence="21">
    <location>
        <begin position="485"/>
        <end position="503"/>
    </location>
</feature>
<evidence type="ECO:0000256" key="19">
    <source>
        <dbReference type="PROSITE-ProRule" id="PRU01256"/>
    </source>
</evidence>
<evidence type="ECO:0000256" key="6">
    <source>
        <dbReference type="ARBA" id="ARBA00015551"/>
    </source>
</evidence>
<dbReference type="GO" id="GO:0005634">
    <property type="term" value="C:nucleus"/>
    <property type="evidence" value="ECO:0007669"/>
    <property type="project" value="UniProtKB-SubCell"/>
</dbReference>
<dbReference type="EMBL" id="KB822713">
    <property type="protein sequence ID" value="ETN44845.1"/>
    <property type="molecule type" value="Genomic_DNA"/>
</dbReference>
<dbReference type="EC" id="2.3.2.27" evidence="5 20"/>
<evidence type="ECO:0000313" key="26">
    <source>
        <dbReference type="Proteomes" id="UP000030752"/>
    </source>
</evidence>
<gene>
    <name evidence="25" type="ORF">HMPREF1541_09720</name>
</gene>
<sequence length="503" mass="55209">MDASGVADSTDWLGTPLAGLAPLESSLRCQVCKEILSTPMITSCSHTFCSLCIRRYLNQEGKCPSCTKPDQEMKLRNNWAVQEFVEIWSKNRTEIYNFATTANTRQEFGQEERPKKRRRTAAEPVVVQKSGLEERRSTRSQSRRVASQTSVSASQTLPSTQEEIGDSESGSVYGDSPRVDRNPPHAATEVHDGLVACPNCNRRLREALINSHLDKCLQGLASPTPPPPRAASARAKASSPEPQIQAGTIAYTTSKLTPNTAARLPTINYSLLTEAAMRKKLKELGIPNHGNKELMRKRHAEWVSLWNANCDNRMPVGKGKLLRDLDIWERNFGKDERQRQGAGGSGVMEKEFDREGYMEKKKDDFEDLIRKARETRAKKQAPATEAEVEVSTTESTTFAESCDNIDAAPALSAANDADITMGEDTPNGDAAATPAQMLVPSTPPRSLSQTNGLHSIQPQPLQDRIDLTSPPTATDKGADSGKAPQGTNQEQEPSHSQRLSQTV</sequence>
<keyword evidence="7 20" id="KW-0808">Transferase</keyword>
<feature type="compositionally biased region" description="Polar residues" evidence="21">
    <location>
        <begin position="444"/>
        <end position="460"/>
    </location>
</feature>
<evidence type="ECO:0000256" key="17">
    <source>
        <dbReference type="ARBA" id="ARBA00066140"/>
    </source>
</evidence>
<feature type="region of interest" description="Disordered" evidence="21">
    <location>
        <begin position="375"/>
        <end position="403"/>
    </location>
</feature>
<keyword evidence="10 18" id="KW-0863">Zinc-finger</keyword>
<dbReference type="HOGENOM" id="CLU_028491_1_0_1"/>
<dbReference type="InterPro" id="IPR006642">
    <property type="entry name" value="Rad18_UBZ4"/>
</dbReference>
<dbReference type="VEuPathDB" id="FungiDB:HMPREF1541_09720"/>
<proteinExistence type="inferred from homology"/>
<dbReference type="SMART" id="SM00184">
    <property type="entry name" value="RING"/>
    <property type="match status" value="1"/>
</dbReference>
<dbReference type="InterPro" id="IPR039577">
    <property type="entry name" value="Rad18"/>
</dbReference>
<dbReference type="PROSITE" id="PS50800">
    <property type="entry name" value="SAP"/>
    <property type="match status" value="1"/>
</dbReference>
<evidence type="ECO:0000256" key="21">
    <source>
        <dbReference type="SAM" id="MobiDB-lite"/>
    </source>
</evidence>
<evidence type="ECO:0000256" key="4">
    <source>
        <dbReference type="ARBA" id="ARBA00009506"/>
    </source>
</evidence>
<feature type="compositionally biased region" description="Basic and acidic residues" evidence="21">
    <location>
        <begin position="177"/>
        <end position="186"/>
    </location>
</feature>
<keyword evidence="11 20" id="KW-0833">Ubl conjugation pathway</keyword>
<keyword evidence="8 20" id="KW-0479">Metal-binding</keyword>
<evidence type="ECO:0000256" key="13">
    <source>
        <dbReference type="ARBA" id="ARBA00023125"/>
    </source>
</evidence>
<dbReference type="InterPro" id="IPR013083">
    <property type="entry name" value="Znf_RING/FYVE/PHD"/>
</dbReference>
<feature type="compositionally biased region" description="Low complexity" evidence="21">
    <location>
        <begin position="383"/>
        <end position="403"/>
    </location>
</feature>
<dbReference type="OrthoDB" id="9049620at2759"/>
<evidence type="ECO:0000256" key="12">
    <source>
        <dbReference type="ARBA" id="ARBA00022833"/>
    </source>
</evidence>
<dbReference type="PROSITE" id="PS51908">
    <property type="entry name" value="ZF_UBZ4"/>
    <property type="match status" value="1"/>
</dbReference>
<evidence type="ECO:0000256" key="14">
    <source>
        <dbReference type="ARBA" id="ARBA00023204"/>
    </source>
</evidence>
<organism evidence="25 26">
    <name type="scientific">Cyphellophora europaea (strain CBS 101466)</name>
    <name type="common">Phialophora europaea</name>
    <dbReference type="NCBI Taxonomy" id="1220924"/>
    <lineage>
        <taxon>Eukaryota</taxon>
        <taxon>Fungi</taxon>
        <taxon>Dikarya</taxon>
        <taxon>Ascomycota</taxon>
        <taxon>Pezizomycotina</taxon>
        <taxon>Eurotiomycetes</taxon>
        <taxon>Chaetothyriomycetidae</taxon>
        <taxon>Chaetothyriales</taxon>
        <taxon>Cyphellophoraceae</taxon>
        <taxon>Cyphellophora</taxon>
    </lineage>
</organism>
<comment type="similarity">
    <text evidence="4 20">Belongs to the RAD18 family.</text>
</comment>
<dbReference type="SMART" id="SM00513">
    <property type="entry name" value="SAP"/>
    <property type="match status" value="1"/>
</dbReference>
<dbReference type="Gene3D" id="3.30.40.10">
    <property type="entry name" value="Zinc/RING finger domain, C3HC4 (zinc finger)"/>
    <property type="match status" value="1"/>
</dbReference>
<dbReference type="InterPro" id="IPR001841">
    <property type="entry name" value="Znf_RING"/>
</dbReference>
<dbReference type="RefSeq" id="XP_008712615.1">
    <property type="nucleotide sequence ID" value="XM_008714393.1"/>
</dbReference>
<evidence type="ECO:0000259" key="22">
    <source>
        <dbReference type="PROSITE" id="PS50089"/>
    </source>
</evidence>
<feature type="region of interest" description="Disordered" evidence="21">
    <location>
        <begin position="335"/>
        <end position="355"/>
    </location>
</feature>
<evidence type="ECO:0000259" key="23">
    <source>
        <dbReference type="PROSITE" id="PS50800"/>
    </source>
</evidence>
<evidence type="ECO:0000256" key="15">
    <source>
        <dbReference type="ARBA" id="ARBA00023242"/>
    </source>
</evidence>
<keyword evidence="14 19" id="KW-0234">DNA repair</keyword>
<dbReference type="AlphaFoldDB" id="W2S882"/>
<feature type="domain" description="SAP" evidence="23">
    <location>
        <begin position="269"/>
        <end position="303"/>
    </location>
</feature>
<evidence type="ECO:0000256" key="18">
    <source>
        <dbReference type="PROSITE-ProRule" id="PRU00175"/>
    </source>
</evidence>
<keyword evidence="13 20" id="KW-0238">DNA-binding</keyword>
<dbReference type="STRING" id="1220924.W2S882"/>